<dbReference type="GO" id="GO:0044773">
    <property type="term" value="P:mitotic DNA damage checkpoint signaling"/>
    <property type="evidence" value="ECO:0007669"/>
    <property type="project" value="TreeGrafter"/>
</dbReference>
<dbReference type="GO" id="GO:0004674">
    <property type="term" value="F:protein serine/threonine kinase activity"/>
    <property type="evidence" value="ECO:0007669"/>
    <property type="project" value="UniProtKB-KW"/>
</dbReference>
<sequence>MSTASIPPTDGRKRRDLSSTIGGLTYNEKTWRTEYTWLLEQGYQLRERYAPEWKPSWVNGRKEKPYYEAADGLALTYGQVIDAIRVSDGRNVVLKRLSPALSPFEEDITRFLSSDELSQDRQNHCVPLLDVLHPPDEPTEILLVIPALRNFDSPRFDTIGEGVQCCRQLFEGIHFMHRHRVAHRDINFNNFMMDAPDMFPQGYHFNRINKLPDLRGDAPHFTRTQRPPRYYLIDFGLSRRYQEGEQALEPVVHGGDRSVPEFRANPQGLHDPFKTDIYYAGNLLRETITEGHKVLTWIAGYIGFEFLNPLIADMVQDDPNKRPTIDEVLKRFEDLAQSLSAYQLRSRPVSRRESVFKVVPNTIGHWKRKIWFTVSRTSAVPQSR</sequence>
<evidence type="ECO:0000259" key="7">
    <source>
        <dbReference type="PROSITE" id="PS50011"/>
    </source>
</evidence>
<dbReference type="PANTHER" id="PTHR44167:SF23">
    <property type="entry name" value="CDC7 KINASE, ISOFORM A-RELATED"/>
    <property type="match status" value="1"/>
</dbReference>
<dbReference type="Proteomes" id="UP000807306">
    <property type="component" value="Unassembled WGS sequence"/>
</dbReference>
<keyword evidence="3" id="KW-0808">Transferase</keyword>
<protein>
    <recommendedName>
        <fullName evidence="1">non-specific serine/threonine protein kinase</fullName>
        <ecNumber evidence="1">2.7.11.1</ecNumber>
    </recommendedName>
</protein>
<organism evidence="8 9">
    <name type="scientific">Crepidotus variabilis</name>
    <dbReference type="NCBI Taxonomy" id="179855"/>
    <lineage>
        <taxon>Eukaryota</taxon>
        <taxon>Fungi</taxon>
        <taxon>Dikarya</taxon>
        <taxon>Basidiomycota</taxon>
        <taxon>Agaricomycotina</taxon>
        <taxon>Agaricomycetes</taxon>
        <taxon>Agaricomycetidae</taxon>
        <taxon>Agaricales</taxon>
        <taxon>Agaricineae</taxon>
        <taxon>Crepidotaceae</taxon>
        <taxon>Crepidotus</taxon>
    </lineage>
</organism>
<dbReference type="EMBL" id="MU157931">
    <property type="protein sequence ID" value="KAF9522864.1"/>
    <property type="molecule type" value="Genomic_DNA"/>
</dbReference>
<dbReference type="InterPro" id="IPR011009">
    <property type="entry name" value="Kinase-like_dom_sf"/>
</dbReference>
<dbReference type="GO" id="GO:0005634">
    <property type="term" value="C:nucleus"/>
    <property type="evidence" value="ECO:0007669"/>
    <property type="project" value="TreeGrafter"/>
</dbReference>
<dbReference type="AlphaFoldDB" id="A0A9P6E5M9"/>
<evidence type="ECO:0000256" key="4">
    <source>
        <dbReference type="ARBA" id="ARBA00022741"/>
    </source>
</evidence>
<name>A0A9P6E5M9_9AGAR</name>
<dbReference type="OrthoDB" id="5987198at2759"/>
<dbReference type="GO" id="GO:0005524">
    <property type="term" value="F:ATP binding"/>
    <property type="evidence" value="ECO:0007669"/>
    <property type="project" value="UniProtKB-KW"/>
</dbReference>
<keyword evidence="2" id="KW-0723">Serine/threonine-protein kinase</keyword>
<dbReference type="PANTHER" id="PTHR44167">
    <property type="entry name" value="OVARIAN-SPECIFIC SERINE/THREONINE-PROTEIN KINASE LOK-RELATED"/>
    <property type="match status" value="1"/>
</dbReference>
<evidence type="ECO:0000256" key="3">
    <source>
        <dbReference type="ARBA" id="ARBA00022679"/>
    </source>
</evidence>
<evidence type="ECO:0000313" key="8">
    <source>
        <dbReference type="EMBL" id="KAF9522864.1"/>
    </source>
</evidence>
<dbReference type="Pfam" id="PF00069">
    <property type="entry name" value="Pkinase"/>
    <property type="match status" value="1"/>
</dbReference>
<keyword evidence="4" id="KW-0547">Nucleotide-binding</keyword>
<dbReference type="InterPro" id="IPR000719">
    <property type="entry name" value="Prot_kinase_dom"/>
</dbReference>
<evidence type="ECO:0000313" key="9">
    <source>
        <dbReference type="Proteomes" id="UP000807306"/>
    </source>
</evidence>
<dbReference type="SMART" id="SM00220">
    <property type="entry name" value="S_TKc"/>
    <property type="match status" value="1"/>
</dbReference>
<dbReference type="SUPFAM" id="SSF56112">
    <property type="entry name" value="Protein kinase-like (PK-like)"/>
    <property type="match status" value="1"/>
</dbReference>
<evidence type="ECO:0000256" key="6">
    <source>
        <dbReference type="ARBA" id="ARBA00022840"/>
    </source>
</evidence>
<proteinExistence type="predicted"/>
<accession>A0A9P6E5M9</accession>
<comment type="caution">
    <text evidence="8">The sequence shown here is derived from an EMBL/GenBank/DDBJ whole genome shotgun (WGS) entry which is preliminary data.</text>
</comment>
<dbReference type="PROSITE" id="PS50011">
    <property type="entry name" value="PROTEIN_KINASE_DOM"/>
    <property type="match status" value="1"/>
</dbReference>
<keyword evidence="5 8" id="KW-0418">Kinase</keyword>
<keyword evidence="9" id="KW-1185">Reference proteome</keyword>
<evidence type="ECO:0000256" key="2">
    <source>
        <dbReference type="ARBA" id="ARBA00022527"/>
    </source>
</evidence>
<evidence type="ECO:0000256" key="5">
    <source>
        <dbReference type="ARBA" id="ARBA00022777"/>
    </source>
</evidence>
<reference evidence="8" key="1">
    <citation type="submission" date="2020-11" db="EMBL/GenBank/DDBJ databases">
        <authorList>
            <consortium name="DOE Joint Genome Institute"/>
            <person name="Ahrendt S."/>
            <person name="Riley R."/>
            <person name="Andreopoulos W."/>
            <person name="Labutti K."/>
            <person name="Pangilinan J."/>
            <person name="Ruiz-Duenas F.J."/>
            <person name="Barrasa J.M."/>
            <person name="Sanchez-Garcia M."/>
            <person name="Camarero S."/>
            <person name="Miyauchi S."/>
            <person name="Serrano A."/>
            <person name="Linde D."/>
            <person name="Babiker R."/>
            <person name="Drula E."/>
            <person name="Ayuso-Fernandez I."/>
            <person name="Pacheco R."/>
            <person name="Padilla G."/>
            <person name="Ferreira P."/>
            <person name="Barriuso J."/>
            <person name="Kellner H."/>
            <person name="Castanera R."/>
            <person name="Alfaro M."/>
            <person name="Ramirez L."/>
            <person name="Pisabarro A.G."/>
            <person name="Kuo A."/>
            <person name="Tritt A."/>
            <person name="Lipzen A."/>
            <person name="He G."/>
            <person name="Yan M."/>
            <person name="Ng V."/>
            <person name="Cullen D."/>
            <person name="Martin F."/>
            <person name="Rosso M.-N."/>
            <person name="Henrissat B."/>
            <person name="Hibbett D."/>
            <person name="Martinez A.T."/>
            <person name="Grigoriev I.V."/>
        </authorList>
    </citation>
    <scope>NUCLEOTIDE SEQUENCE</scope>
    <source>
        <strain evidence="8">CBS 506.95</strain>
    </source>
</reference>
<evidence type="ECO:0000256" key="1">
    <source>
        <dbReference type="ARBA" id="ARBA00012513"/>
    </source>
</evidence>
<dbReference type="EC" id="2.7.11.1" evidence="1"/>
<dbReference type="Gene3D" id="1.10.510.10">
    <property type="entry name" value="Transferase(Phosphotransferase) domain 1"/>
    <property type="match status" value="1"/>
</dbReference>
<feature type="domain" description="Protein kinase" evidence="7">
    <location>
        <begin position="66"/>
        <end position="335"/>
    </location>
</feature>
<keyword evidence="6" id="KW-0067">ATP-binding</keyword>
<gene>
    <name evidence="8" type="ORF">CPB83DRAFT_863794</name>
</gene>